<dbReference type="InterPro" id="IPR000626">
    <property type="entry name" value="Ubiquitin-like_dom"/>
</dbReference>
<dbReference type="PANTHER" id="PTHR10677">
    <property type="entry name" value="UBIQUILIN"/>
    <property type="match status" value="1"/>
</dbReference>
<dbReference type="SUPFAM" id="SSF46934">
    <property type="entry name" value="UBA-like"/>
    <property type="match status" value="1"/>
</dbReference>
<dbReference type="SMART" id="SM00213">
    <property type="entry name" value="UBQ"/>
    <property type="match status" value="1"/>
</dbReference>
<feature type="region of interest" description="Disordered" evidence="1">
    <location>
        <begin position="298"/>
        <end position="395"/>
    </location>
</feature>
<dbReference type="PROSITE" id="PS50030">
    <property type="entry name" value="UBA"/>
    <property type="match status" value="1"/>
</dbReference>
<protein>
    <submittedName>
        <fullName evidence="5">Related to DSK2 - ubiquitin-like protein</fullName>
    </submittedName>
</protein>
<dbReference type="FunFam" id="3.10.20.90:FF:000286">
    <property type="entry name" value="Unplaced genomic scaffold supercont2.15, whole genome shotgun sequence"/>
    <property type="match status" value="1"/>
</dbReference>
<feature type="region of interest" description="Disordered" evidence="1">
    <location>
        <begin position="120"/>
        <end position="163"/>
    </location>
</feature>
<evidence type="ECO:0000313" key="4">
    <source>
        <dbReference type="EMBL" id="SPO22809.1"/>
    </source>
</evidence>
<dbReference type="Gene3D" id="3.10.20.90">
    <property type="entry name" value="Phosphatidylinositol 3-kinase Catalytic Subunit, Chain A, domain 1"/>
    <property type="match status" value="1"/>
</dbReference>
<evidence type="ECO:0000313" key="5">
    <source>
        <dbReference type="EMBL" id="SPO24976.1"/>
    </source>
</evidence>
<feature type="domain" description="Ubiquitin-like" evidence="3">
    <location>
        <begin position="48"/>
        <end position="118"/>
    </location>
</feature>
<feature type="domain" description="UBA" evidence="2">
    <location>
        <begin position="429"/>
        <end position="473"/>
    </location>
</feature>
<feature type="compositionally biased region" description="Low complexity" evidence="1">
    <location>
        <begin position="132"/>
        <end position="155"/>
    </location>
</feature>
<dbReference type="CDD" id="cd16106">
    <property type="entry name" value="Ubl_Dsk2p_like"/>
    <property type="match status" value="1"/>
</dbReference>
<dbReference type="GO" id="GO:0006511">
    <property type="term" value="P:ubiquitin-dependent protein catabolic process"/>
    <property type="evidence" value="ECO:0007669"/>
    <property type="project" value="TreeGrafter"/>
</dbReference>
<dbReference type="SUPFAM" id="SSF54236">
    <property type="entry name" value="Ubiquitin-like"/>
    <property type="match status" value="1"/>
</dbReference>
<dbReference type="Gene3D" id="1.10.8.10">
    <property type="entry name" value="DNA helicase RuvA subunit, C-terminal domain"/>
    <property type="match status" value="1"/>
</dbReference>
<sequence>MLRAGSVAWAREPEIDEDATDCTFLSFRNHHPSEATNMADTTDAATPLKINIKGPSDLKLSIDITSDQTVRQLKEAIEKQKPDVPADAQRLIYAGKVLKDDEALSVYKIKDGNTVHMVKSAARSAPTTGNPSVPGTAPSGAGASGNAAASQSQGVPSNFSAGQNFTNNPLSALNRADYAGPHMARLLNESGGAFGGMGLNPRDPNMMMGLMQNPEVQRQMRDMMSRPEFIDQMVAMNPQLQAPQIQEMLRSEQFREMITNPETMQRMAQMSQLMESAGMGGMGGMGGLGGFGGFGGGNNNGGGGQWPPPGAFGDSGNTGSGGNNNGGNANNGNGNGNRGFFTGSGNDNNNGRNNGQGNTGSFSGNFNGVGNAGGDAGSGQTPPNPFADPSFLQQMFGGGGGAGGFGGLGGFGGFGGFGGGAAASRDTRPPEERFSSQLEQMQSMGFYDGQANVRALLMAGGSVEGAIGILLDNPNPPAPGN</sequence>
<evidence type="ECO:0000259" key="3">
    <source>
        <dbReference type="PROSITE" id="PS50053"/>
    </source>
</evidence>
<dbReference type="PANTHER" id="PTHR10677:SF3">
    <property type="entry name" value="FI07626P-RELATED"/>
    <property type="match status" value="1"/>
</dbReference>
<feature type="compositionally biased region" description="Gly residues" evidence="1">
    <location>
        <begin position="316"/>
        <end position="325"/>
    </location>
</feature>
<proteinExistence type="predicted"/>
<keyword evidence="6" id="KW-1185">Reference proteome</keyword>
<dbReference type="InterPro" id="IPR015940">
    <property type="entry name" value="UBA"/>
</dbReference>
<dbReference type="InterPro" id="IPR015496">
    <property type="entry name" value="Ubiquilin"/>
</dbReference>
<dbReference type="InterPro" id="IPR029071">
    <property type="entry name" value="Ubiquitin-like_domsf"/>
</dbReference>
<organism evidence="5 6">
    <name type="scientific">Ustilago trichophora</name>
    <dbReference type="NCBI Taxonomy" id="86804"/>
    <lineage>
        <taxon>Eukaryota</taxon>
        <taxon>Fungi</taxon>
        <taxon>Dikarya</taxon>
        <taxon>Basidiomycota</taxon>
        <taxon>Ustilaginomycotina</taxon>
        <taxon>Ustilaginomycetes</taxon>
        <taxon>Ustilaginales</taxon>
        <taxon>Ustilaginaceae</taxon>
        <taxon>Ustilago</taxon>
    </lineage>
</organism>
<dbReference type="Proteomes" id="UP000324022">
    <property type="component" value="Unassembled WGS sequence"/>
</dbReference>
<dbReference type="Pfam" id="PF00240">
    <property type="entry name" value="ubiquitin"/>
    <property type="match status" value="1"/>
</dbReference>
<evidence type="ECO:0000256" key="1">
    <source>
        <dbReference type="SAM" id="MobiDB-lite"/>
    </source>
</evidence>
<accession>A0A5C3E5X9</accession>
<dbReference type="OrthoDB" id="267397at2759"/>
<dbReference type="EMBL" id="OOIN01000008">
    <property type="protein sequence ID" value="SPO24976.1"/>
    <property type="molecule type" value="Genomic_DNA"/>
</dbReference>
<gene>
    <name evidence="4" type="ORF">UTRI_01487</name>
    <name evidence="5" type="ORF">UTRI_01487_B</name>
</gene>
<dbReference type="PROSITE" id="PS50053">
    <property type="entry name" value="UBIQUITIN_2"/>
    <property type="match status" value="1"/>
</dbReference>
<dbReference type="AlphaFoldDB" id="A0A5C3E5X9"/>
<evidence type="ECO:0000313" key="6">
    <source>
        <dbReference type="Proteomes" id="UP000324022"/>
    </source>
</evidence>
<reference evidence="5 6" key="1">
    <citation type="submission" date="2018-03" db="EMBL/GenBank/DDBJ databases">
        <authorList>
            <person name="Guldener U."/>
        </authorList>
    </citation>
    <scope>NUCLEOTIDE SEQUENCE [LARGE SCALE GENOMIC DNA]</scope>
    <source>
        <strain evidence="5 6">NBRC100155</strain>
    </source>
</reference>
<evidence type="ECO:0000259" key="2">
    <source>
        <dbReference type="PROSITE" id="PS50030"/>
    </source>
</evidence>
<dbReference type="InterPro" id="IPR009060">
    <property type="entry name" value="UBA-like_sf"/>
</dbReference>
<dbReference type="EMBL" id="OOIN01000004">
    <property type="protein sequence ID" value="SPO22809.1"/>
    <property type="molecule type" value="Genomic_DNA"/>
</dbReference>
<dbReference type="GO" id="GO:0005829">
    <property type="term" value="C:cytosol"/>
    <property type="evidence" value="ECO:0007669"/>
    <property type="project" value="TreeGrafter"/>
</dbReference>
<feature type="compositionally biased region" description="Low complexity" evidence="1">
    <location>
        <begin position="326"/>
        <end position="369"/>
    </location>
</feature>
<dbReference type="GO" id="GO:0031593">
    <property type="term" value="F:polyubiquitin modification-dependent protein binding"/>
    <property type="evidence" value="ECO:0007669"/>
    <property type="project" value="TreeGrafter"/>
</dbReference>
<dbReference type="CDD" id="cd14399">
    <property type="entry name" value="UBA_PLICs"/>
    <property type="match status" value="1"/>
</dbReference>
<dbReference type="FunFam" id="1.10.8.10:FF:000123">
    <property type="entry name" value="Related to DSK2-ubiquitin-like protein"/>
    <property type="match status" value="1"/>
</dbReference>
<name>A0A5C3E5X9_9BASI</name>